<evidence type="ECO:0000313" key="1">
    <source>
        <dbReference type="EMBL" id="MPN17260.1"/>
    </source>
</evidence>
<dbReference type="EMBL" id="VSSQ01064346">
    <property type="protein sequence ID" value="MPN17260.1"/>
    <property type="molecule type" value="Genomic_DNA"/>
</dbReference>
<organism evidence="1">
    <name type="scientific">bioreactor metagenome</name>
    <dbReference type="NCBI Taxonomy" id="1076179"/>
    <lineage>
        <taxon>unclassified sequences</taxon>
        <taxon>metagenomes</taxon>
        <taxon>ecological metagenomes</taxon>
    </lineage>
</organism>
<dbReference type="AlphaFoldDB" id="A0A645FTL4"/>
<protein>
    <submittedName>
        <fullName evidence="1">Uncharacterized protein</fullName>
    </submittedName>
</protein>
<proteinExistence type="predicted"/>
<gene>
    <name evidence="1" type="ORF">SDC9_164613</name>
</gene>
<name>A0A645FTL4_9ZZZZ</name>
<sequence length="133" mass="14281">MQAPDLIEQGGGIELHQLLRGLALAGAIAAVGQHIDIAVRQAARQLLAPVCNVLGIPAKVDHRIARLAVGRVQLPAPQQHIGALQREIGALCRHLRAAARKNHLALLRKHIAADTDIDRQAQGQQPEQGLEQL</sequence>
<accession>A0A645FTL4</accession>
<reference evidence="1" key="1">
    <citation type="submission" date="2019-08" db="EMBL/GenBank/DDBJ databases">
        <authorList>
            <person name="Kucharzyk K."/>
            <person name="Murdoch R.W."/>
            <person name="Higgins S."/>
            <person name="Loffler F."/>
        </authorList>
    </citation>
    <scope>NUCLEOTIDE SEQUENCE</scope>
</reference>
<comment type="caution">
    <text evidence="1">The sequence shown here is derived from an EMBL/GenBank/DDBJ whole genome shotgun (WGS) entry which is preliminary data.</text>
</comment>